<protein>
    <submittedName>
        <fullName evidence="1">Uncharacterized protein</fullName>
    </submittedName>
</protein>
<dbReference type="EMBL" id="BJLH01000001">
    <property type="protein sequence ID" value="GEA58906.1"/>
    <property type="molecule type" value="Genomic_DNA"/>
</dbReference>
<proteinExistence type="predicted"/>
<gene>
    <name evidence="1" type="ORF">VCO01S_00990</name>
</gene>
<dbReference type="AlphaFoldDB" id="A0A4Y3IHT6"/>
<keyword evidence="2" id="KW-1185">Reference proteome</keyword>
<sequence>MTYDDKYYGCMVIAIGSDKYVDVFPYEEQVPPATTTTAFFFDHGTLSTVVDIDSAALSAFTSSNPYEGFNYADWGDYFYNFDLATLNTIP</sequence>
<evidence type="ECO:0000313" key="1">
    <source>
        <dbReference type="EMBL" id="GEA58906.1"/>
    </source>
</evidence>
<reference evidence="1 2" key="1">
    <citation type="submission" date="2019-06" db="EMBL/GenBank/DDBJ databases">
        <title>Whole genome shotgun sequence of Vibrio comitans NBRC 102076.</title>
        <authorList>
            <person name="Hosoyama A."/>
            <person name="Uohara A."/>
            <person name="Ohji S."/>
            <person name="Ichikawa N."/>
        </authorList>
    </citation>
    <scope>NUCLEOTIDE SEQUENCE [LARGE SCALE GENOMIC DNA]</scope>
    <source>
        <strain evidence="1 2">NBRC 102076</strain>
    </source>
</reference>
<dbReference type="Proteomes" id="UP000318242">
    <property type="component" value="Unassembled WGS sequence"/>
</dbReference>
<accession>A0A4Y3IHT6</accession>
<organism evidence="1 2">
    <name type="scientific">Vibrio comitans NBRC 102076</name>
    <dbReference type="NCBI Taxonomy" id="1219078"/>
    <lineage>
        <taxon>Bacteria</taxon>
        <taxon>Pseudomonadati</taxon>
        <taxon>Pseudomonadota</taxon>
        <taxon>Gammaproteobacteria</taxon>
        <taxon>Vibrionales</taxon>
        <taxon>Vibrionaceae</taxon>
        <taxon>Vibrio</taxon>
    </lineage>
</organism>
<comment type="caution">
    <text evidence="1">The sequence shown here is derived from an EMBL/GenBank/DDBJ whole genome shotgun (WGS) entry which is preliminary data.</text>
</comment>
<dbReference type="RefSeq" id="WP_141268322.1">
    <property type="nucleotide sequence ID" value="NZ_BJLH01000001.1"/>
</dbReference>
<evidence type="ECO:0000313" key="2">
    <source>
        <dbReference type="Proteomes" id="UP000318242"/>
    </source>
</evidence>
<name>A0A4Y3IHT6_9VIBR</name>